<comment type="caution">
    <text evidence="1">The sequence shown here is derived from an EMBL/GenBank/DDBJ whole genome shotgun (WGS) entry which is preliminary data.</text>
</comment>
<reference evidence="1" key="1">
    <citation type="journal article" date="2020" name="Fungal Divers.">
        <title>Resolving the Mortierellaceae phylogeny through synthesis of multi-gene phylogenetics and phylogenomics.</title>
        <authorList>
            <person name="Vandepol N."/>
            <person name="Liber J."/>
            <person name="Desiro A."/>
            <person name="Na H."/>
            <person name="Kennedy M."/>
            <person name="Barry K."/>
            <person name="Grigoriev I.V."/>
            <person name="Miller A.N."/>
            <person name="O'Donnell K."/>
            <person name="Stajich J.E."/>
            <person name="Bonito G."/>
        </authorList>
    </citation>
    <scope>NUCLEOTIDE SEQUENCE</scope>
    <source>
        <strain evidence="1">BC1065</strain>
    </source>
</reference>
<dbReference type="EMBL" id="JAAAJB010000297">
    <property type="protein sequence ID" value="KAG0259109.1"/>
    <property type="molecule type" value="Genomic_DNA"/>
</dbReference>
<gene>
    <name evidence="1" type="ORF">DFQ27_004236</name>
</gene>
<evidence type="ECO:0000313" key="2">
    <source>
        <dbReference type="Proteomes" id="UP000807716"/>
    </source>
</evidence>
<accession>A0A9P6Q3K2</accession>
<protein>
    <submittedName>
        <fullName evidence="1">Uncharacterized protein</fullName>
    </submittedName>
</protein>
<dbReference type="AlphaFoldDB" id="A0A9P6Q3K2"/>
<name>A0A9P6Q3K2_9FUNG</name>
<sequence length="120" mass="13903">MDQSQRPEQQPVASLLFQDVVYFLNPFLDKAEREKARLLSYPSTFIDQFAAHGALRAYKCSFKENETASSRPTHIISRNLDIPDYKQHIARGTHIVTVRGLRERMTSFHVLFTAVVWPPR</sequence>
<proteinExistence type="predicted"/>
<dbReference type="Proteomes" id="UP000807716">
    <property type="component" value="Unassembled WGS sequence"/>
</dbReference>
<keyword evidence="2" id="KW-1185">Reference proteome</keyword>
<organism evidence="1 2">
    <name type="scientific">Actinomortierella ambigua</name>
    <dbReference type="NCBI Taxonomy" id="1343610"/>
    <lineage>
        <taxon>Eukaryota</taxon>
        <taxon>Fungi</taxon>
        <taxon>Fungi incertae sedis</taxon>
        <taxon>Mucoromycota</taxon>
        <taxon>Mortierellomycotina</taxon>
        <taxon>Mortierellomycetes</taxon>
        <taxon>Mortierellales</taxon>
        <taxon>Mortierellaceae</taxon>
        <taxon>Actinomortierella</taxon>
    </lineage>
</organism>
<evidence type="ECO:0000313" key="1">
    <source>
        <dbReference type="EMBL" id="KAG0259109.1"/>
    </source>
</evidence>